<accession>A0A0E9QHU6</accession>
<organism evidence="1">
    <name type="scientific">Anguilla anguilla</name>
    <name type="common">European freshwater eel</name>
    <name type="synonym">Muraena anguilla</name>
    <dbReference type="NCBI Taxonomy" id="7936"/>
    <lineage>
        <taxon>Eukaryota</taxon>
        <taxon>Metazoa</taxon>
        <taxon>Chordata</taxon>
        <taxon>Craniata</taxon>
        <taxon>Vertebrata</taxon>
        <taxon>Euteleostomi</taxon>
        <taxon>Actinopterygii</taxon>
        <taxon>Neopterygii</taxon>
        <taxon>Teleostei</taxon>
        <taxon>Anguilliformes</taxon>
        <taxon>Anguillidae</taxon>
        <taxon>Anguilla</taxon>
    </lineage>
</organism>
<dbReference type="AlphaFoldDB" id="A0A0E9QHU6"/>
<evidence type="ECO:0000313" key="1">
    <source>
        <dbReference type="EMBL" id="JAH16344.1"/>
    </source>
</evidence>
<dbReference type="EMBL" id="GBXM01092233">
    <property type="protein sequence ID" value="JAH16344.1"/>
    <property type="molecule type" value="Transcribed_RNA"/>
</dbReference>
<protein>
    <submittedName>
        <fullName evidence="1">Uncharacterized protein</fullName>
    </submittedName>
</protein>
<sequence>MVQLNSYSFNLSILLLENETFNCRNVYECYLAKLPTLMVADVTFSR</sequence>
<name>A0A0E9QHU6_ANGAN</name>
<proteinExistence type="predicted"/>
<reference evidence="1" key="1">
    <citation type="submission" date="2014-11" db="EMBL/GenBank/DDBJ databases">
        <authorList>
            <person name="Amaro Gonzalez C."/>
        </authorList>
    </citation>
    <scope>NUCLEOTIDE SEQUENCE</scope>
</reference>
<reference evidence="1" key="2">
    <citation type="journal article" date="2015" name="Fish Shellfish Immunol.">
        <title>Early steps in the European eel (Anguilla anguilla)-Vibrio vulnificus interaction in the gills: Role of the RtxA13 toxin.</title>
        <authorList>
            <person name="Callol A."/>
            <person name="Pajuelo D."/>
            <person name="Ebbesson L."/>
            <person name="Teles M."/>
            <person name="MacKenzie S."/>
            <person name="Amaro C."/>
        </authorList>
    </citation>
    <scope>NUCLEOTIDE SEQUENCE</scope>
</reference>